<comment type="caution">
    <text evidence="1">The sequence shown here is derived from an EMBL/GenBank/DDBJ whole genome shotgun (WGS) entry which is preliminary data.</text>
</comment>
<accession>A0A8K0GAT2</accession>
<sequence>MTNESQRLLGDLGDNVNSTFNRMTDLLALQMNVNNSRVTPQILSNIFNSDGDRYRSRPLEWLNTVNTRAQLQNLAASTKLIVAQSHLRGPARDCFMIFSEEIQS</sequence>
<keyword evidence="2" id="KW-1185">Reference proteome</keyword>
<evidence type="ECO:0000313" key="1">
    <source>
        <dbReference type="EMBL" id="KAF2892619.1"/>
    </source>
</evidence>
<dbReference type="Proteomes" id="UP000801492">
    <property type="component" value="Unassembled WGS sequence"/>
</dbReference>
<dbReference type="EMBL" id="VTPC01008644">
    <property type="protein sequence ID" value="KAF2892619.1"/>
    <property type="molecule type" value="Genomic_DNA"/>
</dbReference>
<proteinExistence type="predicted"/>
<protein>
    <submittedName>
        <fullName evidence="1">Uncharacterized protein</fullName>
    </submittedName>
</protein>
<organism evidence="1 2">
    <name type="scientific">Ignelater luminosus</name>
    <name type="common">Cucubano</name>
    <name type="synonym">Pyrophorus luminosus</name>
    <dbReference type="NCBI Taxonomy" id="2038154"/>
    <lineage>
        <taxon>Eukaryota</taxon>
        <taxon>Metazoa</taxon>
        <taxon>Ecdysozoa</taxon>
        <taxon>Arthropoda</taxon>
        <taxon>Hexapoda</taxon>
        <taxon>Insecta</taxon>
        <taxon>Pterygota</taxon>
        <taxon>Neoptera</taxon>
        <taxon>Endopterygota</taxon>
        <taxon>Coleoptera</taxon>
        <taxon>Polyphaga</taxon>
        <taxon>Elateriformia</taxon>
        <taxon>Elateroidea</taxon>
        <taxon>Elateridae</taxon>
        <taxon>Agrypninae</taxon>
        <taxon>Pyrophorini</taxon>
        <taxon>Ignelater</taxon>
    </lineage>
</organism>
<evidence type="ECO:0000313" key="2">
    <source>
        <dbReference type="Proteomes" id="UP000801492"/>
    </source>
</evidence>
<gene>
    <name evidence="1" type="ORF">ILUMI_13553</name>
</gene>
<name>A0A8K0GAT2_IGNLU</name>
<reference evidence="1" key="1">
    <citation type="submission" date="2019-08" db="EMBL/GenBank/DDBJ databases">
        <title>The genome of the North American firefly Photinus pyralis.</title>
        <authorList>
            <consortium name="Photinus pyralis genome working group"/>
            <person name="Fallon T.R."/>
            <person name="Sander Lower S.E."/>
            <person name="Weng J.-K."/>
        </authorList>
    </citation>
    <scope>NUCLEOTIDE SEQUENCE</scope>
    <source>
        <strain evidence="1">TRF0915ILg1</strain>
        <tissue evidence="1">Whole body</tissue>
    </source>
</reference>
<dbReference type="AlphaFoldDB" id="A0A8K0GAT2"/>